<accession>A0A368Z0Y0</accession>
<protein>
    <submittedName>
        <fullName evidence="2">Carbohydrate ABC transporter substrate-binding protein (CUT1 family)</fullName>
    </submittedName>
</protein>
<comment type="caution">
    <text evidence="2">The sequence shown here is derived from an EMBL/GenBank/DDBJ whole genome shotgun (WGS) entry which is preliminary data.</text>
</comment>
<organism evidence="2 3">
    <name type="scientific">Paracoccus lutimaris</name>
    <dbReference type="NCBI Taxonomy" id="1490030"/>
    <lineage>
        <taxon>Bacteria</taxon>
        <taxon>Pseudomonadati</taxon>
        <taxon>Pseudomonadota</taxon>
        <taxon>Alphaproteobacteria</taxon>
        <taxon>Rhodobacterales</taxon>
        <taxon>Paracoccaceae</taxon>
        <taxon>Paracoccus</taxon>
    </lineage>
</organism>
<evidence type="ECO:0000256" key="1">
    <source>
        <dbReference type="SAM" id="Phobius"/>
    </source>
</evidence>
<keyword evidence="3" id="KW-1185">Reference proteome</keyword>
<proteinExistence type="predicted"/>
<evidence type="ECO:0000313" key="3">
    <source>
        <dbReference type="Proteomes" id="UP000253345"/>
    </source>
</evidence>
<dbReference type="Pfam" id="PF01547">
    <property type="entry name" value="SBP_bac_1"/>
    <property type="match status" value="1"/>
</dbReference>
<dbReference type="SUPFAM" id="SSF53850">
    <property type="entry name" value="Periplasmic binding protein-like II"/>
    <property type="match status" value="1"/>
</dbReference>
<dbReference type="Gene3D" id="3.40.190.10">
    <property type="entry name" value="Periplasmic binding protein-like II"/>
    <property type="match status" value="2"/>
</dbReference>
<dbReference type="InterPro" id="IPR006059">
    <property type="entry name" value="SBP"/>
</dbReference>
<name>A0A368Z0Y0_9RHOB</name>
<evidence type="ECO:0000313" key="2">
    <source>
        <dbReference type="EMBL" id="RCW84104.1"/>
    </source>
</evidence>
<dbReference type="AlphaFoldDB" id="A0A368Z0Y0"/>
<dbReference type="Proteomes" id="UP000253345">
    <property type="component" value="Unassembled WGS sequence"/>
</dbReference>
<sequence length="461" mass="51991">MNRDCLMNTAGEDRDTERRQSSVHLIWFIRTIFCVLRAGPGRRLLIAVLFYALAGSALLSARVRADEVRPRFELLHLWATGEEAYALRALSEPVRASGVDWSESRVSTNFIGVREQFAERLALGVPPSGLFWLGGNQAEDLFEQKLFRLFPNRVGNRAFSDELIPEIYQRVREGDSTRLLPLGIHLQNRMLYNADVLRRLGLAMPESWQELLNMAPALRKNGVHAVVFSDQRWQMRFFITSIMAEQFTFEEMGEFLAGTGSARKYEPQLRRSTEIFLALRPYASPLSRDLNWANVVEHVASGDSFAAFLGDFVAPMLRRNPAVHCSAAPGNDYVIWSFDAIALVTTEDPEVIAGQNRLIETVITPEVRQEYILRKGGIPAYRGSDARQMDACSQASMESWKMADTKMLLTASQWLQTLDIAASILRPAWWDPDADAAPITADLITAIDLMNQRDRPAPADR</sequence>
<reference evidence="2 3" key="1">
    <citation type="submission" date="2018-07" db="EMBL/GenBank/DDBJ databases">
        <title>Genomic Encyclopedia of Type Strains, Phase III (KMG-III): the genomes of soil and plant-associated and newly described type strains.</title>
        <authorList>
            <person name="Whitman W."/>
        </authorList>
    </citation>
    <scope>NUCLEOTIDE SEQUENCE [LARGE SCALE GENOMIC DNA]</scope>
    <source>
        <strain evidence="2 3">CECT 8525</strain>
    </source>
</reference>
<gene>
    <name evidence="2" type="ORF">DFP89_10848</name>
</gene>
<keyword evidence="1" id="KW-1133">Transmembrane helix</keyword>
<keyword evidence="1" id="KW-0472">Membrane</keyword>
<keyword evidence="1" id="KW-0812">Transmembrane</keyword>
<feature type="transmembrane region" description="Helical" evidence="1">
    <location>
        <begin position="44"/>
        <end position="61"/>
    </location>
</feature>
<dbReference type="EMBL" id="QPJL01000008">
    <property type="protein sequence ID" value="RCW84104.1"/>
    <property type="molecule type" value="Genomic_DNA"/>
</dbReference>